<proteinExistence type="predicted"/>
<dbReference type="Proteomes" id="UP000034954">
    <property type="component" value="Unassembled WGS sequence"/>
</dbReference>
<dbReference type="EMBL" id="LAQJ01000018">
    <property type="protein sequence ID" value="KKO21095.1"/>
    <property type="molecule type" value="Genomic_DNA"/>
</dbReference>
<reference evidence="1 2" key="1">
    <citation type="journal article" date="2013" name="BMC Microbiol.">
        <title>Identification of the type II cytochrome c maturation pathway in anammox bacteria by comparative genomics.</title>
        <authorList>
            <person name="Ferousi C."/>
            <person name="Speth D.R."/>
            <person name="Reimann J."/>
            <person name="Op den Camp H.J."/>
            <person name="Allen J.W."/>
            <person name="Keltjens J.T."/>
            <person name="Jetten M.S."/>
        </authorList>
    </citation>
    <scope>NUCLEOTIDE SEQUENCE [LARGE SCALE GENOMIC DNA]</scope>
    <source>
        <strain evidence="1">RU1</strain>
    </source>
</reference>
<dbReference type="AlphaFoldDB" id="A0A0M2UZS7"/>
<evidence type="ECO:0000313" key="1">
    <source>
        <dbReference type="EMBL" id="KKO21095.1"/>
    </source>
</evidence>
<evidence type="ECO:0000313" key="2">
    <source>
        <dbReference type="Proteomes" id="UP000034954"/>
    </source>
</evidence>
<organism evidence="1 2">
    <name type="scientific">Candidatus Brocadia fulgida</name>
    <dbReference type="NCBI Taxonomy" id="380242"/>
    <lineage>
        <taxon>Bacteria</taxon>
        <taxon>Pseudomonadati</taxon>
        <taxon>Planctomycetota</taxon>
        <taxon>Candidatus Brocadiia</taxon>
        <taxon>Candidatus Brocadiales</taxon>
        <taxon>Candidatus Brocadiaceae</taxon>
        <taxon>Candidatus Brocadia</taxon>
    </lineage>
</organism>
<name>A0A0M2UZS7_9BACT</name>
<protein>
    <submittedName>
        <fullName evidence="1">Uncharacterized protein</fullName>
    </submittedName>
</protein>
<gene>
    <name evidence="1" type="ORF">BROFUL_00177</name>
</gene>
<comment type="caution">
    <text evidence="1">The sequence shown here is derived from an EMBL/GenBank/DDBJ whole genome shotgun (WGS) entry which is preliminary data.</text>
</comment>
<sequence>MGRINFGVEENIIEESAFNFLLNLFLINTLKVKQFCSAYSTFSRTKVFRFELKVWPNITFTKSRRPRNQACLKNYKLSASLLLLRKVLAVLAFRFIFQKNRRTLIFGGPICTKISEIKSLIFLMKLAEWQRQCSNAGYEAIVRVGYRQK</sequence>
<keyword evidence="2" id="KW-1185">Reference proteome</keyword>
<accession>A0A0M2UZS7</accession>